<dbReference type="CDD" id="cd04181">
    <property type="entry name" value="NTP_transferase"/>
    <property type="match status" value="1"/>
</dbReference>
<dbReference type="GO" id="GO:0043886">
    <property type="term" value="F:structural constituent of carboxysome shell"/>
    <property type="evidence" value="ECO:0007669"/>
    <property type="project" value="UniProtKB-ARBA"/>
</dbReference>
<dbReference type="InterPro" id="IPR011004">
    <property type="entry name" value="Trimer_LpxA-like_sf"/>
</dbReference>
<gene>
    <name evidence="2" type="ORF">DCF19_23690</name>
</gene>
<dbReference type="AlphaFoldDB" id="A0A2W4XIC3"/>
<dbReference type="Gene3D" id="2.160.10.10">
    <property type="entry name" value="Hexapeptide repeat proteins"/>
    <property type="match status" value="1"/>
</dbReference>
<dbReference type="GO" id="GO:0016740">
    <property type="term" value="F:transferase activity"/>
    <property type="evidence" value="ECO:0007669"/>
    <property type="project" value="UniProtKB-KW"/>
</dbReference>
<evidence type="ECO:0000313" key="3">
    <source>
        <dbReference type="Proteomes" id="UP000249467"/>
    </source>
</evidence>
<comment type="caution">
    <text evidence="2">The sequence shown here is derived from an EMBL/GenBank/DDBJ whole genome shotgun (WGS) entry which is preliminary data.</text>
</comment>
<evidence type="ECO:0000313" key="2">
    <source>
        <dbReference type="EMBL" id="PZO35551.1"/>
    </source>
</evidence>
<dbReference type="GO" id="GO:0031470">
    <property type="term" value="C:carboxysome"/>
    <property type="evidence" value="ECO:0007669"/>
    <property type="project" value="UniProtKB-ARBA"/>
</dbReference>
<keyword evidence="2" id="KW-0808">Transferase</keyword>
<evidence type="ECO:0000259" key="1">
    <source>
        <dbReference type="Pfam" id="PF00483"/>
    </source>
</evidence>
<protein>
    <submittedName>
        <fullName evidence="2">Mannose-1-phosphate guanyltransferase</fullName>
    </submittedName>
</protein>
<reference evidence="2 3" key="1">
    <citation type="submission" date="2018-04" db="EMBL/GenBank/DDBJ databases">
        <authorList>
            <person name="Go L.Y."/>
            <person name="Mitchell J.A."/>
        </authorList>
    </citation>
    <scope>NUCLEOTIDE SEQUENCE [LARGE SCALE GENOMIC DNA]</scope>
    <source>
        <strain evidence="2">ULC066bin1</strain>
    </source>
</reference>
<feature type="domain" description="Nucleotidyl transferase" evidence="1">
    <location>
        <begin position="3"/>
        <end position="239"/>
    </location>
</feature>
<dbReference type="InterPro" id="IPR029044">
    <property type="entry name" value="Nucleotide-diphossugar_trans"/>
</dbReference>
<dbReference type="EMBL" id="QBML01000056">
    <property type="protein sequence ID" value="PZO35551.1"/>
    <property type="molecule type" value="Genomic_DNA"/>
</dbReference>
<dbReference type="SUPFAM" id="SSF53448">
    <property type="entry name" value="Nucleotide-diphospho-sugar transferases"/>
    <property type="match status" value="1"/>
</dbReference>
<accession>A0A2W4XIC3</accession>
<organism evidence="2 3">
    <name type="scientific">Pseudanabaena frigida</name>
    <dbReference type="NCBI Taxonomy" id="945775"/>
    <lineage>
        <taxon>Bacteria</taxon>
        <taxon>Bacillati</taxon>
        <taxon>Cyanobacteriota</taxon>
        <taxon>Cyanophyceae</taxon>
        <taxon>Pseudanabaenales</taxon>
        <taxon>Pseudanabaenaceae</taxon>
        <taxon>Pseudanabaena</taxon>
    </lineage>
</organism>
<dbReference type="InterPro" id="IPR005835">
    <property type="entry name" value="NTP_transferase_dom"/>
</dbReference>
<dbReference type="Pfam" id="PF00483">
    <property type="entry name" value="NTP_transferase"/>
    <property type="match status" value="1"/>
</dbReference>
<dbReference type="PANTHER" id="PTHR22572">
    <property type="entry name" value="SUGAR-1-PHOSPHATE GUANYL TRANSFERASE"/>
    <property type="match status" value="1"/>
</dbReference>
<sequence length="318" mass="35334">MQAVIIAGGKGTRLRPLTYGCPKPMLPLIDRPFLEWMINRCREASVCDILLNVQYQARQVIDYFGDGDRFGVQIRYVEESTPLDTAGAIKLAEPYFTGESLIVFNADVLTNLDLLELIKFHKSTKADATLTLTRVPDITPFGLVEIDDQNQVQAFREKPNAEQAVEFLAQGINTINAGTYVLEPKVFDIYPTGEPLSFERKVFPNILERGMKMMGFVSDGYWMDMGTPEKYFQAQVDVLEGKVAYDFGDRIVQIREGVWVAKTANISEEAVLEAPCYVGDYASIGKDARIPSQTLIGANSLVNKAIDSGMYAAGSMLI</sequence>
<proteinExistence type="predicted"/>
<dbReference type="Proteomes" id="UP000249467">
    <property type="component" value="Unassembled WGS sequence"/>
</dbReference>
<dbReference type="InterPro" id="IPR050486">
    <property type="entry name" value="Mannose-1P_guanyltransferase"/>
</dbReference>
<dbReference type="SUPFAM" id="SSF51161">
    <property type="entry name" value="Trimeric LpxA-like enzymes"/>
    <property type="match status" value="1"/>
</dbReference>
<reference evidence="2 3" key="2">
    <citation type="submission" date="2018-06" db="EMBL/GenBank/DDBJ databases">
        <title>Metagenomic assembly of (sub)arctic Cyanobacteria and their associated microbiome from non-axenic cultures.</title>
        <authorList>
            <person name="Baurain D."/>
        </authorList>
    </citation>
    <scope>NUCLEOTIDE SEQUENCE [LARGE SCALE GENOMIC DNA]</scope>
    <source>
        <strain evidence="2">ULC066bin1</strain>
    </source>
</reference>
<dbReference type="Gene3D" id="3.90.550.10">
    <property type="entry name" value="Spore Coat Polysaccharide Biosynthesis Protein SpsA, Chain A"/>
    <property type="match status" value="1"/>
</dbReference>
<name>A0A2W4XIC3_9CYAN</name>